<name>A0A6A1R873_9BURK</name>
<dbReference type="InterPro" id="IPR052358">
    <property type="entry name" value="Aro_Compnd_Degr_Hydrolases"/>
</dbReference>
<dbReference type="SUPFAM" id="SSF51556">
    <property type="entry name" value="Metallo-dependent hydrolases"/>
    <property type="match status" value="1"/>
</dbReference>
<gene>
    <name evidence="2" type="ORF">F7P80_00305</name>
</gene>
<reference evidence="2" key="1">
    <citation type="submission" date="2019-09" db="EMBL/GenBank/DDBJ databases">
        <title>Draft genome sequences of 48 bacterial type strains from the CCUG.</title>
        <authorList>
            <person name="Tunovic T."/>
            <person name="Pineiro-Iglesias B."/>
            <person name="Unosson C."/>
            <person name="Inganas E."/>
            <person name="Ohlen M."/>
            <person name="Cardew S."/>
            <person name="Jensie-Markopoulos S."/>
            <person name="Salva-Serra F."/>
            <person name="Jaen-Luchoro D."/>
            <person name="Karlsson R."/>
            <person name="Svensson-Stadler L."/>
            <person name="Chun J."/>
            <person name="Moore E."/>
        </authorList>
    </citation>
    <scope>NUCLEOTIDE SEQUENCE</scope>
    <source>
        <strain evidence="2">CCUG 15333</strain>
    </source>
</reference>
<comment type="caution">
    <text evidence="2">The sequence shown here is derived from an EMBL/GenBank/DDBJ whole genome shotgun (WGS) entry which is preliminary data.</text>
</comment>
<evidence type="ECO:0000259" key="1">
    <source>
        <dbReference type="Pfam" id="PF04909"/>
    </source>
</evidence>
<feature type="domain" description="Amidohydrolase-related" evidence="1">
    <location>
        <begin position="24"/>
        <end position="286"/>
    </location>
</feature>
<accession>A0A6A1R873</accession>
<keyword evidence="2" id="KW-0378">Hydrolase</keyword>
<dbReference type="InterPro" id="IPR006680">
    <property type="entry name" value="Amidohydro-rel"/>
</dbReference>
<dbReference type="InterPro" id="IPR032466">
    <property type="entry name" value="Metal_Hydrolase"/>
</dbReference>
<dbReference type="Gene3D" id="3.20.20.140">
    <property type="entry name" value="Metal-dependent hydrolases"/>
    <property type="match status" value="1"/>
</dbReference>
<organism evidence="2">
    <name type="scientific">Comamonas kerstersii</name>
    <dbReference type="NCBI Taxonomy" id="225992"/>
    <lineage>
        <taxon>Bacteria</taxon>
        <taxon>Pseudomonadati</taxon>
        <taxon>Pseudomonadota</taxon>
        <taxon>Betaproteobacteria</taxon>
        <taxon>Burkholderiales</taxon>
        <taxon>Comamonadaceae</taxon>
        <taxon>Comamonas</taxon>
    </lineage>
</organism>
<dbReference type="AlphaFoldDB" id="A0A6A1R873"/>
<dbReference type="PANTHER" id="PTHR35563">
    <property type="entry name" value="BARREL METAL-DEPENDENT HYDROLASE, PUTATIVE (AFU_ORTHOLOGUE AFUA_1G16240)-RELATED"/>
    <property type="match status" value="1"/>
</dbReference>
<dbReference type="GO" id="GO:0016787">
    <property type="term" value="F:hydrolase activity"/>
    <property type="evidence" value="ECO:0007669"/>
    <property type="project" value="UniProtKB-KW"/>
</dbReference>
<dbReference type="PANTHER" id="PTHR35563:SF2">
    <property type="entry name" value="BARREL METAL-DEPENDENT HYDROLASE, PUTATIVE (AFU_ORTHOLOGUE AFUA_1G16240)-RELATED"/>
    <property type="match status" value="1"/>
</dbReference>
<dbReference type="RefSeq" id="WP_151042631.1">
    <property type="nucleotide sequence ID" value="NZ_VZOT01000001.1"/>
</dbReference>
<dbReference type="EMBL" id="VZOT01000001">
    <property type="protein sequence ID" value="KAB0588889.1"/>
    <property type="molecule type" value="Genomic_DNA"/>
</dbReference>
<dbReference type="Pfam" id="PF04909">
    <property type="entry name" value="Amidohydro_2"/>
    <property type="match status" value="1"/>
</dbReference>
<proteinExistence type="predicted"/>
<sequence length="286" mass="31366">MPSPQLTYTLHPSRPAIQLPVNACDSHVHVFGPQSTFPFAANRSFTPADASKEQLFALHKHLGITRCVIVQSACHGFDNTVVADAIAAGQGNYLGIALVPPTVSVQDLKQLADTGFRGIRFNFMRHLDTGVTIEDVVALTPRLADLGMHLQVHFESRLVHALAPVLQQAACDVVVDHMGRVDASQGIQGEDFQGLLRLLESPKLFVKVSGIDRVDPHAPYLQGVELARTLVQHFPDRCLWGSDWPHPNHTHIPDDGVLVSQIAAIAPTDTALQRLLVTNPERLYRF</sequence>
<evidence type="ECO:0000313" key="2">
    <source>
        <dbReference type="EMBL" id="KAB0588889.1"/>
    </source>
</evidence>
<protein>
    <submittedName>
        <fullName evidence="2">Amidohydrolase family protein</fullName>
    </submittedName>
</protein>